<accession>A0AAW2ZCD8</accession>
<evidence type="ECO:0000256" key="1">
    <source>
        <dbReference type="SAM" id="MobiDB-lite"/>
    </source>
</evidence>
<dbReference type="GO" id="GO:0005737">
    <property type="term" value="C:cytoplasm"/>
    <property type="evidence" value="ECO:0007669"/>
    <property type="project" value="TreeGrafter"/>
</dbReference>
<dbReference type="Gene3D" id="1.10.555.10">
    <property type="entry name" value="Rho GTPase activation protein"/>
    <property type="match status" value="1"/>
</dbReference>
<protein>
    <submittedName>
        <fullName evidence="3">Rho GTPase-activating protein</fullName>
    </submittedName>
</protein>
<dbReference type="EMBL" id="JAOPGA020001292">
    <property type="protein sequence ID" value="KAL0486979.1"/>
    <property type="molecule type" value="Genomic_DNA"/>
</dbReference>
<dbReference type="CDD" id="cd00159">
    <property type="entry name" value="RhoGAP"/>
    <property type="match status" value="1"/>
</dbReference>
<feature type="compositionally biased region" description="Acidic residues" evidence="1">
    <location>
        <begin position="547"/>
        <end position="557"/>
    </location>
</feature>
<dbReference type="SUPFAM" id="SSF48350">
    <property type="entry name" value="GTPase activation domain, GAP"/>
    <property type="match status" value="1"/>
</dbReference>
<evidence type="ECO:0000313" key="4">
    <source>
        <dbReference type="Proteomes" id="UP001431209"/>
    </source>
</evidence>
<dbReference type="PANTHER" id="PTHR45808">
    <property type="entry name" value="RHO GTPASE-ACTIVATING PROTEIN 68F"/>
    <property type="match status" value="1"/>
</dbReference>
<dbReference type="InterPro" id="IPR008936">
    <property type="entry name" value="Rho_GTPase_activation_prot"/>
</dbReference>
<dbReference type="Proteomes" id="UP001431209">
    <property type="component" value="Unassembled WGS sequence"/>
</dbReference>
<dbReference type="AlphaFoldDB" id="A0AAW2ZCD8"/>
<feature type="domain" description="Rho-GAP" evidence="2">
    <location>
        <begin position="209"/>
        <end position="402"/>
    </location>
</feature>
<dbReference type="PROSITE" id="PS50238">
    <property type="entry name" value="RHOGAP"/>
    <property type="match status" value="1"/>
</dbReference>
<comment type="caution">
    <text evidence="3">The sequence shown here is derived from an EMBL/GenBank/DDBJ whole genome shotgun (WGS) entry which is preliminary data.</text>
</comment>
<sequence length="599" mass="69044">MNRSRSQSKGGLNMIFSRKKQFAIEEKRRSSSFKLPLDERLKQCRATEVTYDMQCSILEKLCSQFADLHRQQMKLSESFKGYVEDFVPALYRSKQTEDMANMVTLMGCAMEQLSSISSTFSEGCKKFVFNPLKDLHTQTSSFEELNNNQKDKESQYLLRLRDSTYTKELTTYFEHGLQTLNNMNNAVKQIETRLAEPPKRDTATNIFGIPLVDVLGRYTEPGPIPLQIEHCLQFLEANLKEPGIFRIPGHALEVERIKSLLEDGESPDFASMEITNKIHSVCGVVKQYIRDLPEPLLTFERFDSFIMASRMTDPDEQFVYLKKLVDDLPPNNKHLLSRITHTLELVESHQDENKMNAHSIAISFGMNLMRPLDSSDKLKLVQLTSAINNVCELIINNSKDLFESEEVPPRDSLLTPDGFMRNDSTNLSISNLVPKEITMDMKGNYTDSAGMPTRLMNHRPSFTEEHLDSKIDENMLTKWDKMKVGRKSRRQFFVSEQQVNIFSFIFLTPNRRDSLGSWKEIFHSETNTKYYVNTENGERSETHPLTETDDAADDTESDERTHELLPAEEDEIIMSPMSLRKTNFKSFVPKSNSRNIFDE</sequence>
<dbReference type="PANTHER" id="PTHR45808:SF2">
    <property type="entry name" value="RHO GTPASE-ACTIVATING PROTEIN 68F"/>
    <property type="match status" value="1"/>
</dbReference>
<evidence type="ECO:0000259" key="2">
    <source>
        <dbReference type="PROSITE" id="PS50238"/>
    </source>
</evidence>
<reference evidence="3 4" key="1">
    <citation type="submission" date="2024-03" db="EMBL/GenBank/DDBJ databases">
        <title>The Acrasis kona genome and developmental transcriptomes reveal deep origins of eukaryotic multicellular pathways.</title>
        <authorList>
            <person name="Sheikh S."/>
            <person name="Fu C.-J."/>
            <person name="Brown M.W."/>
            <person name="Baldauf S.L."/>
        </authorList>
    </citation>
    <scope>NUCLEOTIDE SEQUENCE [LARGE SCALE GENOMIC DNA]</scope>
    <source>
        <strain evidence="3 4">ATCC MYA-3509</strain>
    </source>
</reference>
<keyword evidence="4" id="KW-1185">Reference proteome</keyword>
<gene>
    <name evidence="3" type="ORF">AKO1_001293</name>
</gene>
<dbReference type="Pfam" id="PF00620">
    <property type="entry name" value="RhoGAP"/>
    <property type="match status" value="1"/>
</dbReference>
<dbReference type="GO" id="GO:0005096">
    <property type="term" value="F:GTPase activator activity"/>
    <property type="evidence" value="ECO:0007669"/>
    <property type="project" value="TreeGrafter"/>
</dbReference>
<name>A0AAW2ZCD8_9EUKA</name>
<proteinExistence type="predicted"/>
<dbReference type="InterPro" id="IPR000198">
    <property type="entry name" value="RhoGAP_dom"/>
</dbReference>
<feature type="region of interest" description="Disordered" evidence="1">
    <location>
        <begin position="532"/>
        <end position="574"/>
    </location>
</feature>
<organism evidence="3 4">
    <name type="scientific">Acrasis kona</name>
    <dbReference type="NCBI Taxonomy" id="1008807"/>
    <lineage>
        <taxon>Eukaryota</taxon>
        <taxon>Discoba</taxon>
        <taxon>Heterolobosea</taxon>
        <taxon>Tetramitia</taxon>
        <taxon>Eutetramitia</taxon>
        <taxon>Acrasidae</taxon>
        <taxon>Acrasis</taxon>
    </lineage>
</organism>
<feature type="compositionally biased region" description="Basic and acidic residues" evidence="1">
    <location>
        <begin position="536"/>
        <end position="546"/>
    </location>
</feature>
<dbReference type="GO" id="GO:0007264">
    <property type="term" value="P:small GTPase-mediated signal transduction"/>
    <property type="evidence" value="ECO:0007669"/>
    <property type="project" value="TreeGrafter"/>
</dbReference>
<evidence type="ECO:0000313" key="3">
    <source>
        <dbReference type="EMBL" id="KAL0486979.1"/>
    </source>
</evidence>
<dbReference type="SMART" id="SM00324">
    <property type="entry name" value="RhoGAP"/>
    <property type="match status" value="1"/>
</dbReference>